<name>A0A6I1GT31_9BIFI</name>
<keyword evidence="2" id="KW-1133">Transmembrane helix</keyword>
<dbReference type="AlphaFoldDB" id="A0A6I1GT31"/>
<keyword evidence="3" id="KW-0418">Kinase</keyword>
<reference evidence="3 4" key="1">
    <citation type="submission" date="2019-09" db="EMBL/GenBank/DDBJ databases">
        <title>Characterization of the phylogenetic diversity of two novel species belonging to the genus Bifidobacterium: Bifidobacterium cebidarum sp. nov. and Bifidobacterium leontopitheci sp. nov.</title>
        <authorList>
            <person name="Lugli G.A."/>
            <person name="Duranti S."/>
            <person name="Milani C."/>
            <person name="Turroni F."/>
            <person name="Ventura M."/>
        </authorList>
    </citation>
    <scope>NUCLEOTIDE SEQUENCE [LARGE SCALE GENOMIC DNA]</scope>
    <source>
        <strain evidence="3 4">LMG 31471</strain>
    </source>
</reference>
<evidence type="ECO:0000256" key="2">
    <source>
        <dbReference type="SAM" id="Phobius"/>
    </source>
</evidence>
<keyword evidence="2" id="KW-0812">Transmembrane</keyword>
<comment type="caution">
    <text evidence="3">The sequence shown here is derived from an EMBL/GenBank/DDBJ whole genome shotgun (WGS) entry which is preliminary data.</text>
</comment>
<organism evidence="3 4">
    <name type="scientific">Bifidobacterium leontopitheci</name>
    <dbReference type="NCBI Taxonomy" id="2650774"/>
    <lineage>
        <taxon>Bacteria</taxon>
        <taxon>Bacillati</taxon>
        <taxon>Actinomycetota</taxon>
        <taxon>Actinomycetes</taxon>
        <taxon>Bifidobacteriales</taxon>
        <taxon>Bifidobacteriaceae</taxon>
        <taxon>Bifidobacterium</taxon>
    </lineage>
</organism>
<evidence type="ECO:0000313" key="3">
    <source>
        <dbReference type="EMBL" id="KAB7789621.1"/>
    </source>
</evidence>
<keyword evidence="3" id="KW-0808">Transferase</keyword>
<dbReference type="EMBL" id="WBVT01000040">
    <property type="protein sequence ID" value="KAB7789621.1"/>
    <property type="molecule type" value="Genomic_DNA"/>
</dbReference>
<feature type="transmembrane region" description="Helical" evidence="2">
    <location>
        <begin position="243"/>
        <end position="266"/>
    </location>
</feature>
<keyword evidence="4" id="KW-1185">Reference proteome</keyword>
<accession>A0A6I1GT31</accession>
<evidence type="ECO:0000313" key="4">
    <source>
        <dbReference type="Proteomes" id="UP000441772"/>
    </source>
</evidence>
<keyword evidence="3" id="KW-0723">Serine/threonine-protein kinase</keyword>
<gene>
    <name evidence="3" type="ORF">F7D09_1886</name>
</gene>
<feature type="region of interest" description="Disordered" evidence="1">
    <location>
        <begin position="1"/>
        <end position="34"/>
    </location>
</feature>
<feature type="transmembrane region" description="Helical" evidence="2">
    <location>
        <begin position="59"/>
        <end position="82"/>
    </location>
</feature>
<proteinExistence type="predicted"/>
<feature type="transmembrane region" description="Helical" evidence="2">
    <location>
        <begin position="125"/>
        <end position="147"/>
    </location>
</feature>
<dbReference type="Proteomes" id="UP000441772">
    <property type="component" value="Unassembled WGS sequence"/>
</dbReference>
<keyword evidence="2" id="KW-0472">Membrane</keyword>
<protein>
    <submittedName>
        <fullName evidence="3">Serine/threonine protein kinase</fullName>
    </submittedName>
</protein>
<feature type="compositionally biased region" description="Pro residues" evidence="1">
    <location>
        <begin position="8"/>
        <end position="30"/>
    </location>
</feature>
<dbReference type="GO" id="GO:0004674">
    <property type="term" value="F:protein serine/threonine kinase activity"/>
    <property type="evidence" value="ECO:0007669"/>
    <property type="project" value="UniProtKB-KW"/>
</dbReference>
<sequence length="276" mass="28161">SQAAGPYAPAPAPGMPPYGPAQPGPRPYPQQPQANPTLLKREALIRRGTPLTVACMAPVAILAAAMPLAGMMLACALCWLLLTLGYSADARLKREYRRGGRRTAGDTAMSVVTLPWHLLRGLAQAVPRTLLATAVLALGTTLFTLILGSPTINLGFSLFGIDVVLPVVATAAFSPAGLTIAASAAAGWASGMIAPAPTIMRLGAGAAMGAGSAVNELGGHVNPTLDNAMVGSTVGANRSGRAIVIWIIWGIITLSACVAVALGGGIDWWPLPYSVV</sequence>
<evidence type="ECO:0000256" key="1">
    <source>
        <dbReference type="SAM" id="MobiDB-lite"/>
    </source>
</evidence>
<feature type="non-terminal residue" evidence="3">
    <location>
        <position position="1"/>
    </location>
</feature>